<dbReference type="InterPro" id="IPR045079">
    <property type="entry name" value="Oxoprolinase-like"/>
</dbReference>
<keyword evidence="3" id="KW-1185">Reference proteome</keyword>
<dbReference type="Pfam" id="PF02538">
    <property type="entry name" value="Hydantoinase_B"/>
    <property type="match status" value="1"/>
</dbReference>
<dbReference type="AlphaFoldDB" id="A0A031LXG6"/>
<comment type="caution">
    <text evidence="2">The sequence shown here is derived from an EMBL/GenBank/DDBJ whole genome shotgun (WGS) entry which is preliminary data.</text>
</comment>
<dbReference type="OrthoDB" id="8261at2157"/>
<dbReference type="RefSeq" id="WP_048098431.1">
    <property type="nucleotide sequence ID" value="NZ_JFZT01000004.1"/>
</dbReference>
<name>A0A031LXG6_9CREN</name>
<dbReference type="GO" id="GO:0005829">
    <property type="term" value="C:cytosol"/>
    <property type="evidence" value="ECO:0007669"/>
    <property type="project" value="TreeGrafter"/>
</dbReference>
<feature type="non-terminal residue" evidence="2">
    <location>
        <position position="1"/>
    </location>
</feature>
<sequence>DVIVLNDPYISGTHLNDVMMVSPIYCSDKLVGYAVNKAHHVDVGGPVPGSINPNATTLYEEGLIIPPTYLMEKGKLNRDVLDLILSNFKSPYTSIGDLNAQIAANRLGILRVSQLIDKYGLESVRRGWEESITYSRELSLKEIEKWPKGTYSAVDYLEGIDGNLIKIKVNVTISEDKIIADFNGTDPQLPQPLNAVYGVTFSATTFVIRSLIGKEIPTNEGFYSLIDVRASEGLLVNPIKPAPVSGGNVETTQRIADTVFKSLSGVLPDKVPAAGSGTMMNVMLGGYYKGSYWAHYETIGGGTGGRANKDGVSGVHVNMTNTLNTPIEIAEKDYPLLFTAYHIRYRSGGDGKHKGGDGIVRAFKILAETKLSILG</sequence>
<dbReference type="GO" id="GO:0006749">
    <property type="term" value="P:glutathione metabolic process"/>
    <property type="evidence" value="ECO:0007669"/>
    <property type="project" value="TreeGrafter"/>
</dbReference>
<feature type="non-terminal residue" evidence="2">
    <location>
        <position position="375"/>
    </location>
</feature>
<gene>
    <name evidence="2" type="ORF">CM19_00110</name>
</gene>
<dbReference type="InterPro" id="IPR003692">
    <property type="entry name" value="Hydantoinase_B"/>
</dbReference>
<dbReference type="PANTHER" id="PTHR11365:SF23">
    <property type="entry name" value="HYPOTHETICAL 5-OXOPROLINASE (EUROFUNG)-RELATED"/>
    <property type="match status" value="1"/>
</dbReference>
<reference evidence="2 3" key="1">
    <citation type="submission" date="2014-03" db="EMBL/GenBank/DDBJ databases">
        <title>Draft genome sequence of the novel thermoacidophilic archaea Acidianus copahuensis ALE1 strain, isolated from Copahue volcanic area in Neuquen Argentina.</title>
        <authorList>
            <person name="Urbieta M.S."/>
            <person name="Rascovan N."/>
            <person name="Castro C."/>
            <person name="Revale S."/>
            <person name="Giaveno M.A."/>
            <person name="Vazquez M.P."/>
            <person name="Donati E.R."/>
        </authorList>
    </citation>
    <scope>NUCLEOTIDE SEQUENCE [LARGE SCALE GENOMIC DNA]</scope>
    <source>
        <strain evidence="2 3">ALE1</strain>
    </source>
</reference>
<evidence type="ECO:0000313" key="3">
    <source>
        <dbReference type="Proteomes" id="UP000024332"/>
    </source>
</evidence>
<dbReference type="GO" id="GO:0017168">
    <property type="term" value="F:5-oxoprolinase (ATP-hydrolyzing) activity"/>
    <property type="evidence" value="ECO:0007669"/>
    <property type="project" value="TreeGrafter"/>
</dbReference>
<dbReference type="STRING" id="1160895.CM19_00110"/>
<organism evidence="2 3">
    <name type="scientific">Candidatus Acidianus copahuensis</name>
    <dbReference type="NCBI Taxonomy" id="1160895"/>
    <lineage>
        <taxon>Archaea</taxon>
        <taxon>Thermoproteota</taxon>
        <taxon>Thermoprotei</taxon>
        <taxon>Sulfolobales</taxon>
        <taxon>Sulfolobaceae</taxon>
        <taxon>Acidianus</taxon>
    </lineage>
</organism>
<evidence type="ECO:0000259" key="1">
    <source>
        <dbReference type="Pfam" id="PF02538"/>
    </source>
</evidence>
<evidence type="ECO:0000313" key="2">
    <source>
        <dbReference type="EMBL" id="EZQ12169.1"/>
    </source>
</evidence>
<feature type="domain" description="Hydantoinase B/oxoprolinase" evidence="1">
    <location>
        <begin position="1"/>
        <end position="374"/>
    </location>
</feature>
<dbReference type="EMBL" id="JFZT01000004">
    <property type="protein sequence ID" value="EZQ12169.1"/>
    <property type="molecule type" value="Genomic_DNA"/>
</dbReference>
<proteinExistence type="predicted"/>
<accession>A0A031LXG6</accession>
<dbReference type="Proteomes" id="UP000024332">
    <property type="component" value="Unassembled WGS sequence"/>
</dbReference>
<dbReference type="PANTHER" id="PTHR11365">
    <property type="entry name" value="5-OXOPROLINASE RELATED"/>
    <property type="match status" value="1"/>
</dbReference>
<protein>
    <submittedName>
        <fullName evidence="2">5-oxoprolinase</fullName>
    </submittedName>
</protein>